<dbReference type="PANTHER" id="PTHR34297:SF3">
    <property type="entry name" value="ALKALINE SHOCK PROTEIN 23"/>
    <property type="match status" value="1"/>
</dbReference>
<accession>A0AAE3YSQ2</accession>
<proteinExistence type="inferred from homology"/>
<evidence type="ECO:0000313" key="2">
    <source>
        <dbReference type="EMBL" id="MDR7277930.1"/>
    </source>
</evidence>
<protein>
    <submittedName>
        <fullName evidence="2">Alkaline shock family protein YloU</fullName>
    </submittedName>
</protein>
<keyword evidence="3" id="KW-1185">Reference proteome</keyword>
<comment type="similarity">
    <text evidence="1">Belongs to the asp23 family.</text>
</comment>
<gene>
    <name evidence="2" type="ORF">J2S41_004708</name>
</gene>
<sequence length="129" mass="13106">MTDVADNGATRGTTSVDDEVVEKIAAAAARAVPGVTDLGGDVARFFNTVFDRVGLDKVGDATRGVNAKITGTAAEINVVLVIEAGSVVADVTEAVRVAVIEAVEKYGLTVSAVNVKVDDIEVDGTATSV</sequence>
<dbReference type="Proteomes" id="UP001183643">
    <property type="component" value="Unassembled WGS sequence"/>
</dbReference>
<dbReference type="Pfam" id="PF03780">
    <property type="entry name" value="Asp23"/>
    <property type="match status" value="1"/>
</dbReference>
<dbReference type="EMBL" id="JAVDYB010000001">
    <property type="protein sequence ID" value="MDR7277930.1"/>
    <property type="molecule type" value="Genomic_DNA"/>
</dbReference>
<name>A0AAE3YSQ2_9ACTN</name>
<evidence type="ECO:0000313" key="3">
    <source>
        <dbReference type="Proteomes" id="UP001183643"/>
    </source>
</evidence>
<reference evidence="2" key="1">
    <citation type="submission" date="2023-07" db="EMBL/GenBank/DDBJ databases">
        <title>Sequencing the genomes of 1000 actinobacteria strains.</title>
        <authorList>
            <person name="Klenk H.-P."/>
        </authorList>
    </citation>
    <scope>NUCLEOTIDE SEQUENCE</scope>
    <source>
        <strain evidence="2">DSM 44707</strain>
    </source>
</reference>
<dbReference type="AlphaFoldDB" id="A0AAE3YSQ2"/>
<dbReference type="PANTHER" id="PTHR34297">
    <property type="entry name" value="HYPOTHETICAL CYTOSOLIC PROTEIN-RELATED"/>
    <property type="match status" value="1"/>
</dbReference>
<dbReference type="InterPro" id="IPR005531">
    <property type="entry name" value="Asp23"/>
</dbReference>
<organism evidence="2 3">
    <name type="scientific">Catenuloplanes atrovinosus</name>
    <dbReference type="NCBI Taxonomy" id="137266"/>
    <lineage>
        <taxon>Bacteria</taxon>
        <taxon>Bacillati</taxon>
        <taxon>Actinomycetota</taxon>
        <taxon>Actinomycetes</taxon>
        <taxon>Micromonosporales</taxon>
        <taxon>Micromonosporaceae</taxon>
        <taxon>Catenuloplanes</taxon>
    </lineage>
</organism>
<comment type="caution">
    <text evidence="2">The sequence shown here is derived from an EMBL/GenBank/DDBJ whole genome shotgun (WGS) entry which is preliminary data.</text>
</comment>
<dbReference type="RefSeq" id="WP_310370531.1">
    <property type="nucleotide sequence ID" value="NZ_JAVDYB010000001.1"/>
</dbReference>
<evidence type="ECO:0000256" key="1">
    <source>
        <dbReference type="ARBA" id="ARBA00005721"/>
    </source>
</evidence>